<organism evidence="1 2">
    <name type="scientific">Vitis vinifera</name>
    <name type="common">Grape</name>
    <dbReference type="NCBI Taxonomy" id="29760"/>
    <lineage>
        <taxon>Eukaryota</taxon>
        <taxon>Viridiplantae</taxon>
        <taxon>Streptophyta</taxon>
        <taxon>Embryophyta</taxon>
        <taxon>Tracheophyta</taxon>
        <taxon>Spermatophyta</taxon>
        <taxon>Magnoliopsida</taxon>
        <taxon>eudicotyledons</taxon>
        <taxon>Gunneridae</taxon>
        <taxon>Pentapetalae</taxon>
        <taxon>rosids</taxon>
        <taxon>Vitales</taxon>
        <taxon>Vitaceae</taxon>
        <taxon>Viteae</taxon>
        <taxon>Vitis</taxon>
    </lineage>
</organism>
<dbReference type="Proteomes" id="UP000288805">
    <property type="component" value="Unassembled WGS sequence"/>
</dbReference>
<dbReference type="AlphaFoldDB" id="A0A438IC52"/>
<comment type="caution">
    <text evidence="1">The sequence shown here is derived from an EMBL/GenBank/DDBJ whole genome shotgun (WGS) entry which is preliminary data.</text>
</comment>
<evidence type="ECO:0000313" key="2">
    <source>
        <dbReference type="Proteomes" id="UP000288805"/>
    </source>
</evidence>
<name>A0A438IC52_VITVI</name>
<reference evidence="1 2" key="1">
    <citation type="journal article" date="2018" name="PLoS Genet.">
        <title>Population sequencing reveals clonal diversity and ancestral inbreeding in the grapevine cultivar Chardonnay.</title>
        <authorList>
            <person name="Roach M.J."/>
            <person name="Johnson D.L."/>
            <person name="Bohlmann J."/>
            <person name="van Vuuren H.J."/>
            <person name="Jones S.J."/>
            <person name="Pretorius I.S."/>
            <person name="Schmidt S.A."/>
            <person name="Borneman A.R."/>
        </authorList>
    </citation>
    <scope>NUCLEOTIDE SEQUENCE [LARGE SCALE GENOMIC DNA]</scope>
    <source>
        <strain evidence="2">cv. Chardonnay</strain>
        <tissue evidence="1">Leaf</tissue>
    </source>
</reference>
<evidence type="ECO:0000313" key="1">
    <source>
        <dbReference type="EMBL" id="RVW94227.1"/>
    </source>
</evidence>
<sequence>MKSCVPKCHQQAPLKVDNHKASEQLQDRLTRYLSPGTQSAAGRKHRLYLSINEEEAQQKVTFIKCDACLIGTQRPGIEGKASMVETLEARLGPSTAAIVLEWPSYSLRQQQAGAPADQVPPGSISQRLDDMLSTPFDPHIIIYEPSRGFILPKFMTYDETHNPFDHIIHFRQLMTFDIGNDTLLCKVFLANLHNQALS</sequence>
<accession>A0A438IC52</accession>
<protein>
    <submittedName>
        <fullName evidence="1">Uncharacterized protein</fullName>
    </submittedName>
</protein>
<gene>
    <name evidence="1" type="ORF">CK203_034813</name>
</gene>
<dbReference type="EMBL" id="QGNW01000123">
    <property type="protein sequence ID" value="RVW94227.1"/>
    <property type="molecule type" value="Genomic_DNA"/>
</dbReference>
<proteinExistence type="predicted"/>